<evidence type="ECO:0000256" key="2">
    <source>
        <dbReference type="ARBA" id="ARBA00004651"/>
    </source>
</evidence>
<organism evidence="15 16">
    <name type="scientific">Pseudoduganella violacea</name>
    <dbReference type="NCBI Taxonomy" id="1715466"/>
    <lineage>
        <taxon>Bacteria</taxon>
        <taxon>Pseudomonadati</taxon>
        <taxon>Pseudomonadota</taxon>
        <taxon>Betaproteobacteria</taxon>
        <taxon>Burkholderiales</taxon>
        <taxon>Oxalobacteraceae</taxon>
        <taxon>Telluria group</taxon>
        <taxon>Pseudoduganella</taxon>
    </lineage>
</organism>
<dbReference type="InterPro" id="IPR052348">
    <property type="entry name" value="Metallopeptidase_M50B"/>
</dbReference>
<keyword evidence="11" id="KW-0482">Metalloprotease</keyword>
<dbReference type="Proteomes" id="UP000541535">
    <property type="component" value="Unassembled WGS sequence"/>
</dbReference>
<accession>A0A7W5B7K7</accession>
<comment type="similarity">
    <text evidence="3">Belongs to the peptidase M50B family.</text>
</comment>
<dbReference type="CDD" id="cd06158">
    <property type="entry name" value="S2P-M50_like_1"/>
    <property type="match status" value="1"/>
</dbReference>
<keyword evidence="4" id="KW-1003">Cell membrane</keyword>
<keyword evidence="10 13" id="KW-1133">Transmembrane helix</keyword>
<dbReference type="GO" id="GO:0006508">
    <property type="term" value="P:proteolysis"/>
    <property type="evidence" value="ECO:0007669"/>
    <property type="project" value="UniProtKB-KW"/>
</dbReference>
<comment type="caution">
    <text evidence="15">The sequence shown here is derived from an EMBL/GenBank/DDBJ whole genome shotgun (WGS) entry which is preliminary data.</text>
</comment>
<evidence type="ECO:0000313" key="15">
    <source>
        <dbReference type="EMBL" id="MBB3117625.1"/>
    </source>
</evidence>
<evidence type="ECO:0000256" key="12">
    <source>
        <dbReference type="ARBA" id="ARBA00023136"/>
    </source>
</evidence>
<dbReference type="EMBL" id="JACHXD010000002">
    <property type="protein sequence ID" value="MBB3117625.1"/>
    <property type="molecule type" value="Genomic_DNA"/>
</dbReference>
<dbReference type="InterPro" id="IPR044537">
    <property type="entry name" value="Rip2-like"/>
</dbReference>
<keyword evidence="8" id="KW-0378">Hydrolase</keyword>
<evidence type="ECO:0000256" key="3">
    <source>
        <dbReference type="ARBA" id="ARBA00007931"/>
    </source>
</evidence>
<keyword evidence="12 13" id="KW-0472">Membrane</keyword>
<reference evidence="15 16" key="1">
    <citation type="submission" date="2020-08" db="EMBL/GenBank/DDBJ databases">
        <title>Genomic Encyclopedia of Type Strains, Phase III (KMG-III): the genomes of soil and plant-associated and newly described type strains.</title>
        <authorList>
            <person name="Whitman W."/>
        </authorList>
    </citation>
    <scope>NUCLEOTIDE SEQUENCE [LARGE SCALE GENOMIC DNA]</scope>
    <source>
        <strain evidence="15 16">CECT 8897</strain>
    </source>
</reference>
<keyword evidence="5 15" id="KW-0645">Protease</keyword>
<keyword evidence="9" id="KW-0862">Zinc</keyword>
<dbReference type="PANTHER" id="PTHR35864">
    <property type="entry name" value="ZINC METALLOPROTEASE MJ0611-RELATED"/>
    <property type="match status" value="1"/>
</dbReference>
<evidence type="ECO:0000259" key="14">
    <source>
        <dbReference type="Pfam" id="PF02163"/>
    </source>
</evidence>
<comment type="cofactor">
    <cofactor evidence="1">
        <name>Zn(2+)</name>
        <dbReference type="ChEBI" id="CHEBI:29105"/>
    </cofactor>
</comment>
<evidence type="ECO:0000256" key="4">
    <source>
        <dbReference type="ARBA" id="ARBA00022475"/>
    </source>
</evidence>
<protein>
    <submittedName>
        <fullName evidence="15">Zn-dependent protease</fullName>
    </submittedName>
</protein>
<evidence type="ECO:0000256" key="1">
    <source>
        <dbReference type="ARBA" id="ARBA00001947"/>
    </source>
</evidence>
<evidence type="ECO:0000256" key="6">
    <source>
        <dbReference type="ARBA" id="ARBA00022692"/>
    </source>
</evidence>
<evidence type="ECO:0000313" key="16">
    <source>
        <dbReference type="Proteomes" id="UP000541535"/>
    </source>
</evidence>
<feature type="transmembrane region" description="Helical" evidence="13">
    <location>
        <begin position="180"/>
        <end position="198"/>
    </location>
</feature>
<feature type="transmembrane region" description="Helical" evidence="13">
    <location>
        <begin position="57"/>
        <end position="78"/>
    </location>
</feature>
<dbReference type="AlphaFoldDB" id="A0A7W5B7K7"/>
<evidence type="ECO:0000256" key="7">
    <source>
        <dbReference type="ARBA" id="ARBA00022723"/>
    </source>
</evidence>
<feature type="transmembrane region" description="Helical" evidence="13">
    <location>
        <begin position="12"/>
        <end position="37"/>
    </location>
</feature>
<dbReference type="PANTHER" id="PTHR35864:SF1">
    <property type="entry name" value="ZINC METALLOPROTEASE YWHC-RELATED"/>
    <property type="match status" value="1"/>
</dbReference>
<dbReference type="GO" id="GO:0005886">
    <property type="term" value="C:plasma membrane"/>
    <property type="evidence" value="ECO:0007669"/>
    <property type="project" value="UniProtKB-SubCell"/>
</dbReference>
<evidence type="ECO:0000256" key="11">
    <source>
        <dbReference type="ARBA" id="ARBA00023049"/>
    </source>
</evidence>
<evidence type="ECO:0000256" key="9">
    <source>
        <dbReference type="ARBA" id="ARBA00022833"/>
    </source>
</evidence>
<keyword evidence="6 13" id="KW-0812">Transmembrane</keyword>
<keyword evidence="16" id="KW-1185">Reference proteome</keyword>
<dbReference type="InterPro" id="IPR008915">
    <property type="entry name" value="Peptidase_M50"/>
</dbReference>
<keyword evidence="7" id="KW-0479">Metal-binding</keyword>
<proteinExistence type="inferred from homology"/>
<dbReference type="Pfam" id="PF02163">
    <property type="entry name" value="Peptidase_M50"/>
    <property type="match status" value="1"/>
</dbReference>
<gene>
    <name evidence="15" type="ORF">FHS03_000651</name>
</gene>
<feature type="domain" description="Peptidase M50" evidence="14">
    <location>
        <begin position="139"/>
        <end position="191"/>
    </location>
</feature>
<feature type="transmembrane region" description="Helical" evidence="13">
    <location>
        <begin position="98"/>
        <end position="124"/>
    </location>
</feature>
<dbReference type="GO" id="GO:0046872">
    <property type="term" value="F:metal ion binding"/>
    <property type="evidence" value="ECO:0007669"/>
    <property type="project" value="UniProtKB-KW"/>
</dbReference>
<sequence length="224" mass="24394">MNDFSHAIQTIAIYAIPVLFAISLHEAAHGYVARYFGDPTASQQGRLSLNPIHHIDLFGTILLPLMLYLSPLGMPFGYAKPVPVDFNRLRNPKKQMGFVAAAGPAANFVMGLGWSAVYVLLYALHVSEPFLLGMATAGVTVNAVMCVFNLLPVPPLDGGRILTALLPLDLARRFASVERYTPYIFIGLILLMYTGMLSPLLSGMVRLVLNLYATLMTPLSMLLG</sequence>
<evidence type="ECO:0000256" key="10">
    <source>
        <dbReference type="ARBA" id="ARBA00022989"/>
    </source>
</evidence>
<feature type="transmembrane region" description="Helical" evidence="13">
    <location>
        <begin position="130"/>
        <end position="151"/>
    </location>
</feature>
<evidence type="ECO:0000256" key="5">
    <source>
        <dbReference type="ARBA" id="ARBA00022670"/>
    </source>
</evidence>
<dbReference type="RefSeq" id="WP_183439604.1">
    <property type="nucleotide sequence ID" value="NZ_JACHXD010000002.1"/>
</dbReference>
<name>A0A7W5B7K7_9BURK</name>
<comment type="subcellular location">
    <subcellularLocation>
        <location evidence="2">Cell membrane</location>
        <topology evidence="2">Multi-pass membrane protein</topology>
    </subcellularLocation>
</comment>
<dbReference type="GO" id="GO:0008237">
    <property type="term" value="F:metallopeptidase activity"/>
    <property type="evidence" value="ECO:0007669"/>
    <property type="project" value="UniProtKB-KW"/>
</dbReference>
<evidence type="ECO:0000256" key="8">
    <source>
        <dbReference type="ARBA" id="ARBA00022801"/>
    </source>
</evidence>
<evidence type="ECO:0000256" key="13">
    <source>
        <dbReference type="SAM" id="Phobius"/>
    </source>
</evidence>